<name>A0A3Q9C290_9ACTN</name>
<evidence type="ECO:0000313" key="2">
    <source>
        <dbReference type="Proteomes" id="UP000280197"/>
    </source>
</evidence>
<dbReference type="KEGG" id="saqu:EJC51_30290"/>
<keyword evidence="2" id="KW-1185">Reference proteome</keyword>
<gene>
    <name evidence="1" type="ORF">EJC51_30290</name>
</gene>
<protein>
    <submittedName>
        <fullName evidence="1">Uncharacterized protein</fullName>
    </submittedName>
</protein>
<evidence type="ECO:0000313" key="1">
    <source>
        <dbReference type="EMBL" id="AZP19990.1"/>
    </source>
</evidence>
<proteinExistence type="predicted"/>
<dbReference type="EMBL" id="CP034463">
    <property type="protein sequence ID" value="AZP19990.1"/>
    <property type="molecule type" value="Genomic_DNA"/>
</dbReference>
<organism evidence="1 2">
    <name type="scientific">Streptomyces aquilus</name>
    <dbReference type="NCBI Taxonomy" id="2548456"/>
    <lineage>
        <taxon>Bacteria</taxon>
        <taxon>Bacillati</taxon>
        <taxon>Actinomycetota</taxon>
        <taxon>Actinomycetes</taxon>
        <taxon>Kitasatosporales</taxon>
        <taxon>Streptomycetaceae</taxon>
        <taxon>Streptomyces</taxon>
    </lineage>
</organism>
<reference evidence="1 2" key="1">
    <citation type="submission" date="2018-12" db="EMBL/GenBank/DDBJ databases">
        <authorList>
            <person name="Li K."/>
        </authorList>
    </citation>
    <scope>NUCLEOTIDE SEQUENCE [LARGE SCALE GENOMIC DNA]</scope>
    <source>
        <strain evidence="2">CR22</strain>
    </source>
</reference>
<accession>A0A3Q9C290</accession>
<dbReference type="AlphaFoldDB" id="A0A3Q9C290"/>
<dbReference type="RefSeq" id="WP_126273973.1">
    <property type="nucleotide sequence ID" value="NZ_CP034463.1"/>
</dbReference>
<dbReference type="Proteomes" id="UP000280197">
    <property type="component" value="Chromosome"/>
</dbReference>
<sequence length="106" mass="11854">MDDFSELRSRGQGHLEVDLPGGTYPYLTLSFRAEHAVVHLFTDEETVSLLVGDGTVAWDETVEVPVMEELAIFTGYFVMGVDRAWDVVHSFLRTGSFTGLGEWVEL</sequence>